<sequence length="97" mass="11289">MDSRYGSKQLLRLVYYKSGFDSDMYIQIALIHFYDQMGYAAYKVFDKMPEKDVVSMIIRGRWTVYGCLRGWRWRVLGRMNDVTVLRACAETGALSVG</sequence>
<evidence type="ECO:0008006" key="4">
    <source>
        <dbReference type="Google" id="ProtNLM"/>
    </source>
</evidence>
<evidence type="ECO:0000313" key="3">
    <source>
        <dbReference type="Proteomes" id="UP000215914"/>
    </source>
</evidence>
<organism evidence="2 3">
    <name type="scientific">Helianthus annuus</name>
    <name type="common">Common sunflower</name>
    <dbReference type="NCBI Taxonomy" id="4232"/>
    <lineage>
        <taxon>Eukaryota</taxon>
        <taxon>Viridiplantae</taxon>
        <taxon>Streptophyta</taxon>
        <taxon>Embryophyta</taxon>
        <taxon>Tracheophyta</taxon>
        <taxon>Spermatophyta</taxon>
        <taxon>Magnoliopsida</taxon>
        <taxon>eudicotyledons</taxon>
        <taxon>Gunneridae</taxon>
        <taxon>Pentapetalae</taxon>
        <taxon>asterids</taxon>
        <taxon>campanulids</taxon>
        <taxon>Asterales</taxon>
        <taxon>Asteraceae</taxon>
        <taxon>Asteroideae</taxon>
        <taxon>Heliantheae alliance</taxon>
        <taxon>Heliantheae</taxon>
        <taxon>Helianthus</taxon>
    </lineage>
</organism>
<reference evidence="1 3" key="1">
    <citation type="journal article" date="2017" name="Nature">
        <title>The sunflower genome provides insights into oil metabolism, flowering and Asterid evolution.</title>
        <authorList>
            <person name="Badouin H."/>
            <person name="Gouzy J."/>
            <person name="Grassa C.J."/>
            <person name="Murat F."/>
            <person name="Staton S.E."/>
            <person name="Cottret L."/>
            <person name="Lelandais-Briere C."/>
            <person name="Owens G.L."/>
            <person name="Carrere S."/>
            <person name="Mayjonade B."/>
            <person name="Legrand L."/>
            <person name="Gill N."/>
            <person name="Kane N.C."/>
            <person name="Bowers J.E."/>
            <person name="Hubner S."/>
            <person name="Bellec A."/>
            <person name="Berard A."/>
            <person name="Berges H."/>
            <person name="Blanchet N."/>
            <person name="Boniface M.C."/>
            <person name="Brunel D."/>
            <person name="Catrice O."/>
            <person name="Chaidir N."/>
            <person name="Claudel C."/>
            <person name="Donnadieu C."/>
            <person name="Faraut T."/>
            <person name="Fievet G."/>
            <person name="Helmstetter N."/>
            <person name="King M."/>
            <person name="Knapp S.J."/>
            <person name="Lai Z."/>
            <person name="Le Paslier M.C."/>
            <person name="Lippi Y."/>
            <person name="Lorenzon L."/>
            <person name="Mandel J.R."/>
            <person name="Marage G."/>
            <person name="Marchand G."/>
            <person name="Marquand E."/>
            <person name="Bret-Mestries E."/>
            <person name="Morien E."/>
            <person name="Nambeesan S."/>
            <person name="Nguyen T."/>
            <person name="Pegot-Espagnet P."/>
            <person name="Pouilly N."/>
            <person name="Raftis F."/>
            <person name="Sallet E."/>
            <person name="Schiex T."/>
            <person name="Thomas J."/>
            <person name="Vandecasteele C."/>
            <person name="Vares D."/>
            <person name="Vear F."/>
            <person name="Vautrin S."/>
            <person name="Crespi M."/>
            <person name="Mangin B."/>
            <person name="Burke J.M."/>
            <person name="Salse J."/>
            <person name="Munos S."/>
            <person name="Vincourt P."/>
            <person name="Rieseberg L.H."/>
            <person name="Langlade N.B."/>
        </authorList>
    </citation>
    <scope>NUCLEOTIDE SEQUENCE [LARGE SCALE GENOMIC DNA]</scope>
    <source>
        <strain evidence="3">cv. SF193</strain>
        <tissue evidence="1">Leaves</tissue>
    </source>
</reference>
<proteinExistence type="predicted"/>
<evidence type="ECO:0000313" key="1">
    <source>
        <dbReference type="EMBL" id="KAF5809586.1"/>
    </source>
</evidence>
<reference evidence="1" key="3">
    <citation type="submission" date="2020-06" db="EMBL/GenBank/DDBJ databases">
        <title>Helianthus annuus Genome sequencing and assembly Release 2.</title>
        <authorList>
            <person name="Gouzy J."/>
            <person name="Langlade N."/>
            <person name="Munos S."/>
        </authorList>
    </citation>
    <scope>NUCLEOTIDE SEQUENCE</scope>
    <source>
        <tissue evidence="1">Leaves</tissue>
    </source>
</reference>
<name>A0A251UZ01_HELAN</name>
<evidence type="ECO:0000313" key="2">
    <source>
        <dbReference type="EMBL" id="OTG28595.1"/>
    </source>
</evidence>
<dbReference type="AlphaFoldDB" id="A0A251UZ01"/>
<dbReference type="InParanoid" id="A0A251UZ01"/>
<dbReference type="Gramene" id="mRNA:HanXRQr2_Chr04g0158881">
    <property type="protein sequence ID" value="CDS:HanXRQr2_Chr04g0158881.1"/>
    <property type="gene ID" value="HanXRQr2_Chr04g0158881"/>
</dbReference>
<dbReference type="Proteomes" id="UP000215914">
    <property type="component" value="Chromosome 4"/>
</dbReference>
<dbReference type="EMBL" id="MNCJ02000319">
    <property type="protein sequence ID" value="KAF5809586.1"/>
    <property type="molecule type" value="Genomic_DNA"/>
</dbReference>
<reference evidence="2" key="2">
    <citation type="submission" date="2017-02" db="EMBL/GenBank/DDBJ databases">
        <title>Sunflower complete genome.</title>
        <authorList>
            <person name="Langlade N."/>
            <person name="Munos S."/>
        </authorList>
    </citation>
    <scope>NUCLEOTIDE SEQUENCE [LARGE SCALE GENOMIC DNA]</scope>
    <source>
        <tissue evidence="2">Leaves</tissue>
    </source>
</reference>
<accession>A0A251UZ01</accession>
<gene>
    <name evidence="2" type="ORF">HannXRQ_Chr04g0112981</name>
    <name evidence="1" type="ORF">HanXRQr2_Chr04g0158881</name>
</gene>
<dbReference type="EMBL" id="CM007893">
    <property type="protein sequence ID" value="OTG28595.1"/>
    <property type="molecule type" value="Genomic_DNA"/>
</dbReference>
<keyword evidence="3" id="KW-1185">Reference proteome</keyword>
<protein>
    <recommendedName>
        <fullName evidence="4">Pentatricopeptide repeat protein</fullName>
    </recommendedName>
</protein>